<keyword evidence="3" id="KW-0808">Transferase</keyword>
<dbReference type="GO" id="GO:0005524">
    <property type="term" value="F:ATP binding"/>
    <property type="evidence" value="ECO:0007669"/>
    <property type="project" value="InterPro"/>
</dbReference>
<evidence type="ECO:0000256" key="1">
    <source>
        <dbReference type="SAM" id="MobiDB-lite"/>
    </source>
</evidence>
<dbReference type="InterPro" id="IPR011009">
    <property type="entry name" value="Kinase-like_dom_sf"/>
</dbReference>
<dbReference type="Proteomes" id="UP000198767">
    <property type="component" value="Unassembled WGS sequence"/>
</dbReference>
<protein>
    <submittedName>
        <fullName evidence="3">Protein kinase domain-containing protein</fullName>
    </submittedName>
</protein>
<dbReference type="InterPro" id="IPR002575">
    <property type="entry name" value="Aminoglycoside_PTrfase"/>
</dbReference>
<keyword evidence="3" id="KW-0418">Kinase</keyword>
<feature type="region of interest" description="Disordered" evidence="1">
    <location>
        <begin position="169"/>
        <end position="188"/>
    </location>
</feature>
<dbReference type="InterPro" id="IPR008266">
    <property type="entry name" value="Tyr_kinase_AS"/>
</dbReference>
<dbReference type="PROSITE" id="PS00109">
    <property type="entry name" value="PROTEIN_KINASE_TYR"/>
    <property type="match status" value="1"/>
</dbReference>
<dbReference type="PROSITE" id="PS50011">
    <property type="entry name" value="PROTEIN_KINASE_DOM"/>
    <property type="match status" value="1"/>
</dbReference>
<keyword evidence="4" id="KW-1185">Reference proteome</keyword>
<dbReference type="InterPro" id="IPR052396">
    <property type="entry name" value="Meiotic_Drive_Suppr_Kinase"/>
</dbReference>
<feature type="compositionally biased region" description="Basic and acidic residues" evidence="1">
    <location>
        <begin position="169"/>
        <end position="182"/>
    </location>
</feature>
<evidence type="ECO:0000313" key="4">
    <source>
        <dbReference type="Proteomes" id="UP000198767"/>
    </source>
</evidence>
<organism evidence="3 4">
    <name type="scientific">Epibacterium ulvae</name>
    <dbReference type="NCBI Taxonomy" id="1156985"/>
    <lineage>
        <taxon>Bacteria</taxon>
        <taxon>Pseudomonadati</taxon>
        <taxon>Pseudomonadota</taxon>
        <taxon>Alphaproteobacteria</taxon>
        <taxon>Rhodobacterales</taxon>
        <taxon>Roseobacteraceae</taxon>
        <taxon>Epibacterium</taxon>
    </lineage>
</organism>
<dbReference type="Gene3D" id="1.10.510.10">
    <property type="entry name" value="Transferase(Phosphotransferase) domain 1"/>
    <property type="match status" value="1"/>
</dbReference>
<dbReference type="STRING" id="1156985.SAMN04488118_104229"/>
<name>A0A1G5QIG3_9RHOB</name>
<sequence length="188" mass="21326">MQQAWRCSIVMFQGREILEKRADGAVAQQALAHEARMLEKLAGLHVPELISFSPDRAVLQRAYVAGQPLSELRREYWTRVLDQVEEALVRVHAYGFVHGDLRPDNIIVSESAVSLIDWEHALHLGMVIDQVPHRAVTPGLSHPRLIWGHGVVDTDLDVYPIDQMRRRANEKDEYRASEKAPEKITGPV</sequence>
<feature type="domain" description="Protein kinase" evidence="2">
    <location>
        <begin position="1"/>
        <end position="188"/>
    </location>
</feature>
<gene>
    <name evidence="3" type="ORF">SAMN04488118_104229</name>
</gene>
<proteinExistence type="predicted"/>
<dbReference type="PANTHER" id="PTHR37171">
    <property type="entry name" value="SERINE/THREONINE-PROTEIN KINASE YRZF-RELATED"/>
    <property type="match status" value="1"/>
</dbReference>
<dbReference type="SUPFAM" id="SSF56112">
    <property type="entry name" value="Protein kinase-like (PK-like)"/>
    <property type="match status" value="1"/>
</dbReference>
<dbReference type="OrthoDB" id="9801841at2"/>
<accession>A0A1G5QIG3</accession>
<dbReference type="AlphaFoldDB" id="A0A1G5QIG3"/>
<dbReference type="InterPro" id="IPR000719">
    <property type="entry name" value="Prot_kinase_dom"/>
</dbReference>
<reference evidence="3 4" key="1">
    <citation type="submission" date="2016-10" db="EMBL/GenBank/DDBJ databases">
        <authorList>
            <person name="de Groot N.N."/>
        </authorList>
    </citation>
    <scope>NUCLEOTIDE SEQUENCE [LARGE SCALE GENOMIC DNA]</scope>
    <source>
        <strain evidence="3 4">U95</strain>
    </source>
</reference>
<dbReference type="GO" id="GO:0004672">
    <property type="term" value="F:protein kinase activity"/>
    <property type="evidence" value="ECO:0007669"/>
    <property type="project" value="InterPro"/>
</dbReference>
<dbReference type="EMBL" id="FMWG01000004">
    <property type="protein sequence ID" value="SCZ61340.1"/>
    <property type="molecule type" value="Genomic_DNA"/>
</dbReference>
<evidence type="ECO:0000313" key="3">
    <source>
        <dbReference type="EMBL" id="SCZ61340.1"/>
    </source>
</evidence>
<dbReference type="PANTHER" id="PTHR37171:SF1">
    <property type="entry name" value="SERINE_THREONINE-PROTEIN KINASE YRZF-RELATED"/>
    <property type="match status" value="1"/>
</dbReference>
<dbReference type="Pfam" id="PF01636">
    <property type="entry name" value="APH"/>
    <property type="match status" value="1"/>
</dbReference>
<evidence type="ECO:0000259" key="2">
    <source>
        <dbReference type="PROSITE" id="PS50011"/>
    </source>
</evidence>